<evidence type="ECO:0000256" key="8">
    <source>
        <dbReference type="ARBA" id="ARBA00023004"/>
    </source>
</evidence>
<keyword evidence="5" id="KW-0808">Transferase</keyword>
<dbReference type="Gene3D" id="3.90.1150.10">
    <property type="entry name" value="Aspartate Aminotransferase, domain 1"/>
    <property type="match status" value="1"/>
</dbReference>
<dbReference type="InterPro" id="IPR015424">
    <property type="entry name" value="PyrdxlP-dep_Trfase"/>
</dbReference>
<reference evidence="12 13" key="1">
    <citation type="submission" date="2017-08" db="EMBL/GenBank/DDBJ databases">
        <authorList>
            <person name="de Groot N.N."/>
        </authorList>
    </citation>
    <scope>NUCLEOTIDE SEQUENCE [LARGE SCALE GENOMIC DNA]</scope>
    <source>
        <strain evidence="12 13">USBA 352</strain>
    </source>
</reference>
<keyword evidence="6" id="KW-0479">Metal-binding</keyword>
<evidence type="ECO:0000256" key="4">
    <source>
        <dbReference type="ARBA" id="ARBA00013558"/>
    </source>
</evidence>
<evidence type="ECO:0000256" key="9">
    <source>
        <dbReference type="ARBA" id="ARBA00023014"/>
    </source>
</evidence>
<keyword evidence="13" id="KW-1185">Reference proteome</keyword>
<feature type="domain" description="Aminotransferase class V" evidence="11">
    <location>
        <begin position="10"/>
        <end position="375"/>
    </location>
</feature>
<dbReference type="InterPro" id="IPR015421">
    <property type="entry name" value="PyrdxlP-dep_Trfase_major"/>
</dbReference>
<dbReference type="EMBL" id="OBML01000013">
    <property type="protein sequence ID" value="SOC23621.1"/>
    <property type="molecule type" value="Genomic_DNA"/>
</dbReference>
<evidence type="ECO:0000256" key="2">
    <source>
        <dbReference type="ARBA" id="ARBA00003120"/>
    </source>
</evidence>
<evidence type="ECO:0000259" key="11">
    <source>
        <dbReference type="Pfam" id="PF00266"/>
    </source>
</evidence>
<dbReference type="InterPro" id="IPR015422">
    <property type="entry name" value="PyrdxlP-dep_Trfase_small"/>
</dbReference>
<dbReference type="PIRSF" id="PIRSF005572">
    <property type="entry name" value="NifS"/>
    <property type="match status" value="1"/>
</dbReference>
<dbReference type="GO" id="GO:0046872">
    <property type="term" value="F:metal ion binding"/>
    <property type="evidence" value="ECO:0007669"/>
    <property type="project" value="UniProtKB-KW"/>
</dbReference>
<comment type="similarity">
    <text evidence="3">Belongs to the class-V pyridoxal-phosphate-dependent aminotransferase family. NifS/IscS subfamily.</text>
</comment>
<dbReference type="Proteomes" id="UP000219331">
    <property type="component" value="Unassembled WGS sequence"/>
</dbReference>
<dbReference type="GO" id="GO:0031071">
    <property type="term" value="F:cysteine desulfurase activity"/>
    <property type="evidence" value="ECO:0007669"/>
    <property type="project" value="UniProtKB-EC"/>
</dbReference>
<evidence type="ECO:0000256" key="3">
    <source>
        <dbReference type="ARBA" id="ARBA00006490"/>
    </source>
</evidence>
<keyword evidence="8" id="KW-0408">Iron</keyword>
<dbReference type="Gene3D" id="1.10.260.50">
    <property type="match status" value="1"/>
</dbReference>
<dbReference type="InterPro" id="IPR000192">
    <property type="entry name" value="Aminotrans_V_dom"/>
</dbReference>
<name>A0A285TRH3_9HYPH</name>
<evidence type="ECO:0000256" key="7">
    <source>
        <dbReference type="ARBA" id="ARBA00022898"/>
    </source>
</evidence>
<dbReference type="PANTHER" id="PTHR11601:SF34">
    <property type="entry name" value="CYSTEINE DESULFURASE"/>
    <property type="match status" value="1"/>
</dbReference>
<evidence type="ECO:0000256" key="6">
    <source>
        <dbReference type="ARBA" id="ARBA00022723"/>
    </source>
</evidence>
<evidence type="ECO:0000313" key="12">
    <source>
        <dbReference type="EMBL" id="SOC23621.1"/>
    </source>
</evidence>
<dbReference type="InterPro" id="IPR016454">
    <property type="entry name" value="Cysteine_dSase"/>
</dbReference>
<dbReference type="GO" id="GO:0051536">
    <property type="term" value="F:iron-sulfur cluster binding"/>
    <property type="evidence" value="ECO:0007669"/>
    <property type="project" value="UniProtKB-KW"/>
</dbReference>
<accession>A0A285TRH3</accession>
<dbReference type="STRING" id="538381.GCA_001696535_00492"/>
<protein>
    <recommendedName>
        <fullName evidence="4">Cysteine desulfurase</fullName>
    </recommendedName>
</protein>
<comment type="cofactor">
    <cofactor evidence="1">
        <name>pyridoxal 5'-phosphate</name>
        <dbReference type="ChEBI" id="CHEBI:597326"/>
    </cofactor>
</comment>
<keyword evidence="7" id="KW-0663">Pyridoxal phosphate</keyword>
<dbReference type="Gene3D" id="3.40.640.10">
    <property type="entry name" value="Type I PLP-dependent aspartate aminotransferase-like (Major domain)"/>
    <property type="match status" value="1"/>
</dbReference>
<keyword evidence="9" id="KW-0411">Iron-sulfur</keyword>
<comment type="function">
    <text evidence="2">Catalyzes the removal of elemental sulfur atoms from cysteine to produce alanine. Seems to participate in the biosynthesis of the nitrogenase metalloclusters by providing the inorganic sulfur required for the Fe-S core formation.</text>
</comment>
<dbReference type="AlphaFoldDB" id="A0A285TRH3"/>
<dbReference type="SUPFAM" id="SSF53383">
    <property type="entry name" value="PLP-dependent transferases"/>
    <property type="match status" value="1"/>
</dbReference>
<proteinExistence type="inferred from homology"/>
<evidence type="ECO:0000313" key="13">
    <source>
        <dbReference type="Proteomes" id="UP000219331"/>
    </source>
</evidence>
<gene>
    <name evidence="12" type="ORF">SAMN05421512_1138</name>
</gene>
<evidence type="ECO:0000256" key="1">
    <source>
        <dbReference type="ARBA" id="ARBA00001933"/>
    </source>
</evidence>
<evidence type="ECO:0000256" key="5">
    <source>
        <dbReference type="ARBA" id="ARBA00022679"/>
    </source>
</evidence>
<organism evidence="12 13">
    <name type="scientific">Stappia indica</name>
    <dbReference type="NCBI Taxonomy" id="538381"/>
    <lineage>
        <taxon>Bacteria</taxon>
        <taxon>Pseudomonadati</taxon>
        <taxon>Pseudomonadota</taxon>
        <taxon>Alphaproteobacteria</taxon>
        <taxon>Hyphomicrobiales</taxon>
        <taxon>Stappiaceae</taxon>
        <taxon>Stappia</taxon>
    </lineage>
</organism>
<evidence type="ECO:0000256" key="10">
    <source>
        <dbReference type="ARBA" id="ARBA00050776"/>
    </source>
</evidence>
<comment type="catalytic activity">
    <reaction evidence="10">
        <text>(sulfur carrier)-H + L-cysteine = (sulfur carrier)-SH + L-alanine</text>
        <dbReference type="Rhea" id="RHEA:43892"/>
        <dbReference type="Rhea" id="RHEA-COMP:14737"/>
        <dbReference type="Rhea" id="RHEA-COMP:14739"/>
        <dbReference type="ChEBI" id="CHEBI:29917"/>
        <dbReference type="ChEBI" id="CHEBI:35235"/>
        <dbReference type="ChEBI" id="CHEBI:57972"/>
        <dbReference type="ChEBI" id="CHEBI:64428"/>
        <dbReference type="EC" id="2.8.1.7"/>
    </reaction>
</comment>
<dbReference type="PANTHER" id="PTHR11601">
    <property type="entry name" value="CYSTEINE DESULFURYLASE FAMILY MEMBER"/>
    <property type="match status" value="1"/>
</dbReference>
<dbReference type="Pfam" id="PF00266">
    <property type="entry name" value="Aminotran_5"/>
    <property type="match status" value="1"/>
</dbReference>
<sequence length="395" mass="40289">MTVMTSRTDIYLDHNAGAPLRPQVAELVCSVLMRTGNASSVHGPGRRARGAVETARTQVARLCGVPGAQVSFTCGATEANVTALSPVWKDGRGERRFTRLLVAASEHPSVAAGGRFPAEARESVPVDGKGLVDAASLAARVAELTAAGESVLVAVMAANNETGVLQPLAEISAALKESGAVLHVDGVQAAGRIAIDMEAWGADSLALSAHKIGGPQGAGALVVRRAGLHPAPLLTGGGQENWRRAGTENVAAIAGFGLAAELAAAEVAGWDEIAALRDGMERELCHIWADTVVFGAGAPRLANTSCFAVPGVAAETALIALDLEGIAVSSGSACSSGKVGVSPVLSAMGANKDLARGAIRISLGRQTTPEEIERFLAAWRRISGRIRQAGAGRAA</sequence>